<proteinExistence type="predicted"/>
<organism evidence="2 3">
    <name type="scientific">Parasponia andersonii</name>
    <name type="common">Sponia andersonii</name>
    <dbReference type="NCBI Taxonomy" id="3476"/>
    <lineage>
        <taxon>Eukaryota</taxon>
        <taxon>Viridiplantae</taxon>
        <taxon>Streptophyta</taxon>
        <taxon>Embryophyta</taxon>
        <taxon>Tracheophyta</taxon>
        <taxon>Spermatophyta</taxon>
        <taxon>Magnoliopsida</taxon>
        <taxon>eudicotyledons</taxon>
        <taxon>Gunneridae</taxon>
        <taxon>Pentapetalae</taxon>
        <taxon>rosids</taxon>
        <taxon>fabids</taxon>
        <taxon>Rosales</taxon>
        <taxon>Cannabaceae</taxon>
        <taxon>Parasponia</taxon>
    </lineage>
</organism>
<keyword evidence="1" id="KW-1133">Transmembrane helix</keyword>
<dbReference type="STRING" id="3476.A0A2P5CDC4"/>
<dbReference type="Proteomes" id="UP000237105">
    <property type="component" value="Unassembled WGS sequence"/>
</dbReference>
<sequence>MILFMFDFLFFPPDVLLEKYFADGTFSELEHQKIGRPKKSLIHFSGALLVLVTIVMHILVNASESELSTPSQDPMSQALIQNYANFDNSP</sequence>
<accession>A0A2P5CDC4</accession>
<protein>
    <submittedName>
        <fullName evidence="2">Uncharacterized protein</fullName>
    </submittedName>
</protein>
<comment type="caution">
    <text evidence="2">The sequence shown here is derived from an EMBL/GenBank/DDBJ whole genome shotgun (WGS) entry which is preliminary data.</text>
</comment>
<feature type="transmembrane region" description="Helical" evidence="1">
    <location>
        <begin position="41"/>
        <end position="60"/>
    </location>
</feature>
<name>A0A2P5CDC4_PARAD</name>
<evidence type="ECO:0000313" key="2">
    <source>
        <dbReference type="EMBL" id="PON59038.1"/>
    </source>
</evidence>
<keyword evidence="1" id="KW-0812">Transmembrane</keyword>
<dbReference type="EMBL" id="JXTB01000143">
    <property type="protein sequence ID" value="PON59038.1"/>
    <property type="molecule type" value="Genomic_DNA"/>
</dbReference>
<dbReference type="AlphaFoldDB" id="A0A2P5CDC4"/>
<gene>
    <name evidence="2" type="ORF">PanWU01x14_161570</name>
</gene>
<keyword evidence="1" id="KW-0472">Membrane</keyword>
<keyword evidence="3" id="KW-1185">Reference proteome</keyword>
<reference evidence="3" key="1">
    <citation type="submission" date="2016-06" db="EMBL/GenBank/DDBJ databases">
        <title>Parallel loss of symbiosis genes in relatives of nitrogen-fixing non-legume Parasponia.</title>
        <authorList>
            <person name="Van Velzen R."/>
            <person name="Holmer R."/>
            <person name="Bu F."/>
            <person name="Rutten L."/>
            <person name="Van Zeijl A."/>
            <person name="Liu W."/>
            <person name="Santuari L."/>
            <person name="Cao Q."/>
            <person name="Sharma T."/>
            <person name="Shen D."/>
            <person name="Roswanjaya Y."/>
            <person name="Wardhani T."/>
            <person name="Kalhor M.S."/>
            <person name="Jansen J."/>
            <person name="Van den Hoogen J."/>
            <person name="Gungor B."/>
            <person name="Hartog M."/>
            <person name="Hontelez J."/>
            <person name="Verver J."/>
            <person name="Yang W.-C."/>
            <person name="Schijlen E."/>
            <person name="Repin R."/>
            <person name="Schilthuizen M."/>
            <person name="Schranz E."/>
            <person name="Heidstra R."/>
            <person name="Miyata K."/>
            <person name="Fedorova E."/>
            <person name="Kohlen W."/>
            <person name="Bisseling T."/>
            <person name="Smit S."/>
            <person name="Geurts R."/>
        </authorList>
    </citation>
    <scope>NUCLEOTIDE SEQUENCE [LARGE SCALE GENOMIC DNA]</scope>
    <source>
        <strain evidence="3">cv. WU1-14</strain>
    </source>
</reference>
<evidence type="ECO:0000256" key="1">
    <source>
        <dbReference type="SAM" id="Phobius"/>
    </source>
</evidence>
<evidence type="ECO:0000313" key="3">
    <source>
        <dbReference type="Proteomes" id="UP000237105"/>
    </source>
</evidence>